<dbReference type="EMBL" id="DS567324">
    <property type="status" value="NOT_ANNOTATED_CDS"/>
    <property type="molecule type" value="Genomic_DNA"/>
</dbReference>
<dbReference type="OMA" id="DTGAQYT"/>
<evidence type="ECO:0000313" key="2">
    <source>
        <dbReference type="EnsemblProtists" id="Phyra86996"/>
    </source>
</evidence>
<organism evidence="2 3">
    <name type="scientific">Phytophthora ramorum</name>
    <name type="common">Sudden oak death agent</name>
    <dbReference type="NCBI Taxonomy" id="164328"/>
    <lineage>
        <taxon>Eukaryota</taxon>
        <taxon>Sar</taxon>
        <taxon>Stramenopiles</taxon>
        <taxon>Oomycota</taxon>
        <taxon>Peronosporomycetes</taxon>
        <taxon>Peronosporales</taxon>
        <taxon>Peronosporaceae</taxon>
        <taxon>Phytophthora</taxon>
    </lineage>
</organism>
<reference evidence="2" key="2">
    <citation type="submission" date="2015-06" db="UniProtKB">
        <authorList>
            <consortium name="EnsemblProtists"/>
        </authorList>
    </citation>
    <scope>IDENTIFICATION</scope>
    <source>
        <strain evidence="2">Pr102</strain>
    </source>
</reference>
<evidence type="ECO:0000313" key="3">
    <source>
        <dbReference type="Proteomes" id="UP000005238"/>
    </source>
</evidence>
<reference evidence="3" key="1">
    <citation type="journal article" date="2006" name="Science">
        <title>Phytophthora genome sequences uncover evolutionary origins and mechanisms of pathogenesis.</title>
        <authorList>
            <person name="Tyler B.M."/>
            <person name="Tripathy S."/>
            <person name="Zhang X."/>
            <person name="Dehal P."/>
            <person name="Jiang R.H."/>
            <person name="Aerts A."/>
            <person name="Arredondo F.D."/>
            <person name="Baxter L."/>
            <person name="Bensasson D."/>
            <person name="Beynon J.L."/>
            <person name="Chapman J."/>
            <person name="Damasceno C.M."/>
            <person name="Dorrance A.E."/>
            <person name="Dou D."/>
            <person name="Dickerman A.W."/>
            <person name="Dubchak I.L."/>
            <person name="Garbelotto M."/>
            <person name="Gijzen M."/>
            <person name="Gordon S.G."/>
            <person name="Govers F."/>
            <person name="Grunwald N.J."/>
            <person name="Huang W."/>
            <person name="Ivors K.L."/>
            <person name="Jones R.W."/>
            <person name="Kamoun S."/>
            <person name="Krampis K."/>
            <person name="Lamour K.H."/>
            <person name="Lee M.K."/>
            <person name="McDonald W.H."/>
            <person name="Medina M."/>
            <person name="Meijer H.J."/>
            <person name="Nordberg E.K."/>
            <person name="Maclean D.J."/>
            <person name="Ospina-Giraldo M.D."/>
            <person name="Morris P.F."/>
            <person name="Phuntumart V."/>
            <person name="Putnam N.H."/>
            <person name="Rash S."/>
            <person name="Rose J.K."/>
            <person name="Sakihama Y."/>
            <person name="Salamov A.A."/>
            <person name="Savidor A."/>
            <person name="Scheuring C.F."/>
            <person name="Smith B.M."/>
            <person name="Sobral B.W."/>
            <person name="Terry A."/>
            <person name="Torto-Alalibo T.A."/>
            <person name="Win J."/>
            <person name="Xu Z."/>
            <person name="Zhang H."/>
            <person name="Grigoriev I.V."/>
            <person name="Rokhsar D.S."/>
            <person name="Boore J.L."/>
        </authorList>
    </citation>
    <scope>NUCLEOTIDE SEQUENCE [LARGE SCALE GENOMIC DNA]</scope>
    <source>
        <strain evidence="3">Pr102</strain>
    </source>
</reference>
<proteinExistence type="predicted"/>
<accession>H3H886</accession>
<dbReference type="Proteomes" id="UP000005238">
    <property type="component" value="Unassembled WGS sequence"/>
</dbReference>
<keyword evidence="3" id="KW-1185">Reference proteome</keyword>
<name>H3H886_PHYRM</name>
<protein>
    <submittedName>
        <fullName evidence="2">Uncharacterized protein</fullName>
    </submittedName>
</protein>
<dbReference type="AlphaFoldDB" id="H3H886"/>
<dbReference type="VEuPathDB" id="FungiDB:KRP23_4209"/>
<sequence>MEDERRAQKTGQLDAWLAKVAKEAKREDIRRAPGALLDETTPEALRLALALEQGHHNWAAAKAMRVQVAEALARAEERSSGGVGDAVSSEHKQPTKGDPKLFTGTESGAEVVMPEPRGDFRDALEEIAVGRDAGHYDTRDDVTKKPVMVIPVLEAIAMSTATDARDMSIRASRTRRRFEKRVRKARAREQRRIREWLAAQESSGSTYATYNESSGKRKPAKQYCYYSSSRYKRPSVGWADGGQRPVRVGALRAVRTPATETLPTARVKRREKWCDIKLDTGAQYTVAGESWKQLGVRQEELPPVDYVEGFTGNVSRVLGVWRFKMETQYGQTMSVNAL</sequence>
<feature type="compositionally biased region" description="Basic and acidic residues" evidence="1">
    <location>
        <begin position="88"/>
        <end position="99"/>
    </location>
</feature>
<dbReference type="EnsemblProtists" id="Phyra86996">
    <property type="protein sequence ID" value="Phyra86996"/>
    <property type="gene ID" value="Phyra86996"/>
</dbReference>
<dbReference type="InParanoid" id="H3H886"/>
<dbReference type="HOGENOM" id="CLU_822825_0_0_1"/>
<feature type="region of interest" description="Disordered" evidence="1">
    <location>
        <begin position="77"/>
        <end position="104"/>
    </location>
</feature>
<evidence type="ECO:0000256" key="1">
    <source>
        <dbReference type="SAM" id="MobiDB-lite"/>
    </source>
</evidence>